<name>A0A094ZGT2_SCHHA</name>
<feature type="non-terminal residue" evidence="1">
    <location>
        <position position="211"/>
    </location>
</feature>
<dbReference type="AlphaFoldDB" id="A0A094ZGT2"/>
<dbReference type="EMBL" id="KL250530">
    <property type="protein sequence ID" value="KGB33067.1"/>
    <property type="molecule type" value="Genomic_DNA"/>
</dbReference>
<sequence>IVVMKLSVSVKEWNKLIGKNDKRESLEVLDGYCANVVNVVKELEPKLNSVTLSCDIHPLQKPNNIHAETINVQLAVLKSEMEKVYSSETWFPSLQNALKSGTVNVDSTWITKIVSVSDPEAFSDETHLFNEYFGTHLVADRCADLKNIMSRRYPGFGESMENCLFDMHKGTISMNMKYQELMKKGYCCFKHNIYRRIYWSIDELLRPETYG</sequence>
<accession>A0A094ZGT2</accession>
<organism evidence="1">
    <name type="scientific">Schistosoma haematobium</name>
    <name type="common">Blood fluke</name>
    <dbReference type="NCBI Taxonomy" id="6185"/>
    <lineage>
        <taxon>Eukaryota</taxon>
        <taxon>Metazoa</taxon>
        <taxon>Spiralia</taxon>
        <taxon>Lophotrochozoa</taxon>
        <taxon>Platyhelminthes</taxon>
        <taxon>Trematoda</taxon>
        <taxon>Digenea</taxon>
        <taxon>Strigeidida</taxon>
        <taxon>Schistosomatoidea</taxon>
        <taxon>Schistosomatidae</taxon>
        <taxon>Schistosoma</taxon>
    </lineage>
</organism>
<dbReference type="STRING" id="6185.A0A094ZGT2"/>
<protein>
    <submittedName>
        <fullName evidence="1">Uncharacterized protein</fullName>
    </submittedName>
</protein>
<feature type="non-terminal residue" evidence="1">
    <location>
        <position position="1"/>
    </location>
</feature>
<gene>
    <name evidence="1" type="ORF">MS3_01226</name>
</gene>
<proteinExistence type="predicted"/>
<evidence type="ECO:0000313" key="1">
    <source>
        <dbReference type="EMBL" id="KGB33067.1"/>
    </source>
</evidence>
<reference evidence="1" key="1">
    <citation type="journal article" date="2012" name="Nat. Genet.">
        <title>Whole-genome sequence of Schistosoma haematobium.</title>
        <authorList>
            <person name="Young N.D."/>
            <person name="Jex A.R."/>
            <person name="Li B."/>
            <person name="Liu S."/>
            <person name="Yang L."/>
            <person name="Xiong Z."/>
            <person name="Li Y."/>
            <person name="Cantacessi C."/>
            <person name="Hall R.S."/>
            <person name="Xu X."/>
            <person name="Chen F."/>
            <person name="Wu X."/>
            <person name="Zerlotini A."/>
            <person name="Oliveira G."/>
            <person name="Hofmann A."/>
            <person name="Zhang G."/>
            <person name="Fang X."/>
            <person name="Kang Y."/>
            <person name="Campbell B.E."/>
            <person name="Loukas A."/>
            <person name="Ranganathan S."/>
            <person name="Rollinson D."/>
            <person name="Rinaldi G."/>
            <person name="Brindley P.J."/>
            <person name="Yang H."/>
            <person name="Wang J."/>
            <person name="Wang J."/>
            <person name="Gasser R.B."/>
        </authorList>
    </citation>
    <scope>NUCLEOTIDE SEQUENCE [LARGE SCALE GENOMIC DNA]</scope>
</reference>